<feature type="compositionally biased region" description="Polar residues" evidence="2">
    <location>
        <begin position="1386"/>
        <end position="1397"/>
    </location>
</feature>
<dbReference type="SUPFAM" id="SSF53474">
    <property type="entry name" value="alpha/beta-Hydrolases"/>
    <property type="match status" value="1"/>
</dbReference>
<dbReference type="GO" id="GO:0043531">
    <property type="term" value="F:ADP binding"/>
    <property type="evidence" value="ECO:0007669"/>
    <property type="project" value="InterPro"/>
</dbReference>
<dbReference type="Proteomes" id="UP000002058">
    <property type="component" value="Unassembled WGS sequence"/>
</dbReference>
<feature type="region of interest" description="Disordered" evidence="2">
    <location>
        <begin position="1367"/>
        <end position="1408"/>
    </location>
</feature>
<keyword evidence="5" id="KW-1185">Reference proteome</keyword>
<feature type="region of interest" description="Disordered" evidence="2">
    <location>
        <begin position="688"/>
        <end position="710"/>
    </location>
</feature>
<dbReference type="Gene3D" id="3.40.50.300">
    <property type="entry name" value="P-loop containing nucleotide triphosphate hydrolases"/>
    <property type="match status" value="1"/>
</dbReference>
<feature type="compositionally biased region" description="Polar residues" evidence="2">
    <location>
        <begin position="843"/>
        <end position="859"/>
    </location>
</feature>
<organism evidence="4 5">
    <name type="scientific">Uncinocarpus reesii (strain UAMH 1704)</name>
    <dbReference type="NCBI Taxonomy" id="336963"/>
    <lineage>
        <taxon>Eukaryota</taxon>
        <taxon>Fungi</taxon>
        <taxon>Dikarya</taxon>
        <taxon>Ascomycota</taxon>
        <taxon>Pezizomycotina</taxon>
        <taxon>Eurotiomycetes</taxon>
        <taxon>Eurotiomycetidae</taxon>
        <taxon>Onygenales</taxon>
        <taxon>Onygenaceae</taxon>
        <taxon>Uncinocarpus</taxon>
    </lineage>
</organism>
<evidence type="ECO:0000256" key="1">
    <source>
        <dbReference type="ARBA" id="ARBA00007920"/>
    </source>
</evidence>
<gene>
    <name evidence="4" type="ORF">UREG_07435</name>
</gene>
<name>C4JZ34_UNCRE</name>
<dbReference type="PANTHER" id="PTHR48187">
    <property type="entry name" value="LD21810P"/>
    <property type="match status" value="1"/>
</dbReference>
<evidence type="ECO:0000256" key="2">
    <source>
        <dbReference type="SAM" id="MobiDB-lite"/>
    </source>
</evidence>
<sequence>MTGSSHRDRVRLIRNFGLSEVYTSQNPAVDVVLVHGLNGSPYETWATKKSDVFWPADLLPRTLAKEELRILTFGYDANVSSFTGGVSRDRMHNFAEHLAAHLFANRHLNGAVERPIIFICHSLGGLIVKKCLSYCSRVRHEYTQHLRSIYVSTFGILFLGTPHEGSDVAKFGSLLQSICSAVLPKKIFDSSPQLLNSLKTDNENLQVINRDFVQIMDRFRVYFFHESKPMDLKATRVFIVDEASAAPLIDGVERMGIEADHGAMCRFEDENSPGYEAVAEAIYRYATEAPKTIPSRWAQEHRQRAFEKQDEARRLYANSVTTLFPPPSEAGEIPRSQDPEKDQFIKVVPPGFHPNSHFFGMEKELNQLHNRLYKAKKRVIGTAAVLLYAGPGAGKSHLARQYMYTYQSLYSGGIFWIDCRTKESCYNGIWQIAQIADGLAGEKESQDPNWRSTGIYVESARKWLESRQNWLLIFDGISFESSSDIDEFKRILPFTQETAIIYTSIDRALSKKQRLLEPYGLEVKPLGILDACKLLYKDLGIKHPSSTQEKKAIEVVSHYQCLPLAIRAIGHRLRATGKALEKYSCGSSHPDAKLAGPFRDIMKDLDLHQHLEALNLIKILSFFGHNVPVGMLVFGRKGLNAYSVEIRTIDRGGSNQRHIDNTFATLMRYGLIERTLYVYPLSDMGDSGTIGQSQKSSDPDDSVASDTDNFSTGSRNTIEICKVHTVVQEVFRGELQDHSLQHYYWWLGVAASLFCYSYDYARVQMRATRGSGSARDYREYLTHAKQLLSYFPAKPSKIAISFQNLHETLQKLTSDIENEIENRSPGSSQESFRQLKSIFDRTNSMSSVPETPNDQSSVSAWGEDSGPVRTESPVDTYFPHQLLPSATDPNLYIPIVAEEAEMRNEVDEGSQTTHMSPALSQNTEIPRLTVAEVDEDDWQKVEKKPRRLFSWGPRRLRKKPGKRDLGVWHQHPTVSVTEVHAEARGSATARPLIRSIGAKSDAESALAAVHRSSPPPIRGGGIKPVSRPGNQKENRPSYAHVLANQPEQSIARRSAPSLSQQQPPSISYSPEIPQGGSDIRRGSVPGSLFPKDGPPDTMSQSTYSDPGMRSSLRQSPKLVYPQPAGSSTHSRNSPRSTDHSGSHFYAGRSPYGHQQVVGPNPASLPYQADVAIMYRPQRTTMSNLSGTAAPPSHIASSIPIHRANFPMAHIPTGYSSQPMSRDQSAQSVQSLRTEPTRFPPSFSPNLNGPIFPAGDRPHMPDVRRAQQLVFGPGESAIDSATTSPVSFEAPSMSRGQSGPGIMIRSGDGTTRSLVEFNHVPNTQHIQFGETHPVNVEAARRRARMPPPYPSQNLIPTASDDAQLELLLNQTPGGPGHNMPQGDWQRQRSGSSPISRQDLTGFGLQFQRN</sequence>
<dbReference type="eggNOG" id="KOG2029">
    <property type="taxonomic scope" value="Eukaryota"/>
</dbReference>
<feature type="compositionally biased region" description="Polar residues" evidence="2">
    <location>
        <begin position="1124"/>
        <end position="1135"/>
    </location>
</feature>
<comment type="similarity">
    <text evidence="1">Belongs to the putative lipase ROG1 family.</text>
</comment>
<dbReference type="RefSeq" id="XP_002582662.1">
    <property type="nucleotide sequence ID" value="XM_002582616.1"/>
</dbReference>
<proteinExistence type="inferred from homology"/>
<dbReference type="Gene3D" id="3.40.50.1820">
    <property type="entry name" value="alpha/beta hydrolase"/>
    <property type="match status" value="1"/>
</dbReference>
<dbReference type="PANTHER" id="PTHR48187:SF2">
    <property type="entry name" value="LD21810P"/>
    <property type="match status" value="1"/>
</dbReference>
<dbReference type="InterPro" id="IPR007751">
    <property type="entry name" value="DUF676_lipase-like"/>
</dbReference>
<dbReference type="HOGENOM" id="CLU_001668_1_0_1"/>
<dbReference type="InterPro" id="IPR027417">
    <property type="entry name" value="P-loop_NTPase"/>
</dbReference>
<dbReference type="InterPro" id="IPR029058">
    <property type="entry name" value="AB_hydrolase_fold"/>
</dbReference>
<accession>C4JZ34</accession>
<evidence type="ECO:0000259" key="3">
    <source>
        <dbReference type="Pfam" id="PF05057"/>
    </source>
</evidence>
<feature type="region of interest" description="Disordered" evidence="2">
    <location>
        <begin position="1274"/>
        <end position="1299"/>
    </location>
</feature>
<feature type="region of interest" description="Disordered" evidence="2">
    <location>
        <begin position="1051"/>
        <end position="1162"/>
    </location>
</feature>
<protein>
    <recommendedName>
        <fullName evidence="3">DUF676 domain-containing protein</fullName>
    </recommendedName>
</protein>
<feature type="domain" description="DUF676" evidence="3">
    <location>
        <begin position="31"/>
        <end position="168"/>
    </location>
</feature>
<dbReference type="Pfam" id="PF05057">
    <property type="entry name" value="DUF676"/>
    <property type="match status" value="1"/>
</dbReference>
<dbReference type="KEGG" id="ure:UREG_07435"/>
<dbReference type="OMA" id="QSWATEP"/>
<reference evidence="5" key="1">
    <citation type="journal article" date="2009" name="Genome Res.">
        <title>Comparative genomic analyses of the human fungal pathogens Coccidioides and their relatives.</title>
        <authorList>
            <person name="Sharpton T.J."/>
            <person name="Stajich J.E."/>
            <person name="Rounsley S.D."/>
            <person name="Gardner M.J."/>
            <person name="Wortman J.R."/>
            <person name="Jordar V.S."/>
            <person name="Maiti R."/>
            <person name="Kodira C.D."/>
            <person name="Neafsey D.E."/>
            <person name="Zeng Q."/>
            <person name="Hung C.-Y."/>
            <person name="McMahan C."/>
            <person name="Muszewska A."/>
            <person name="Grynberg M."/>
            <person name="Mandel M.A."/>
            <person name="Kellner E.M."/>
            <person name="Barker B.M."/>
            <person name="Galgiani J.N."/>
            <person name="Orbach M.J."/>
            <person name="Kirkland T.N."/>
            <person name="Cole G.T."/>
            <person name="Henn M.R."/>
            <person name="Birren B.W."/>
            <person name="Taylor J.W."/>
        </authorList>
    </citation>
    <scope>NUCLEOTIDE SEQUENCE [LARGE SCALE GENOMIC DNA]</scope>
    <source>
        <strain evidence="5">UAMH 1704</strain>
    </source>
</reference>
<dbReference type="EMBL" id="CH476619">
    <property type="protein sequence ID" value="EEP82570.1"/>
    <property type="molecule type" value="Genomic_DNA"/>
</dbReference>
<feature type="region of interest" description="Disordered" evidence="2">
    <location>
        <begin position="843"/>
        <end position="869"/>
    </location>
</feature>
<dbReference type="GeneID" id="8444253"/>
<dbReference type="VEuPathDB" id="FungiDB:UREG_07435"/>
<feature type="region of interest" description="Disordered" evidence="2">
    <location>
        <begin position="1004"/>
        <end position="1034"/>
    </location>
</feature>
<dbReference type="OrthoDB" id="5086500at2759"/>
<feature type="compositionally biased region" description="Low complexity" evidence="2">
    <location>
        <begin position="1056"/>
        <end position="1074"/>
    </location>
</feature>
<evidence type="ECO:0000313" key="5">
    <source>
        <dbReference type="Proteomes" id="UP000002058"/>
    </source>
</evidence>
<dbReference type="SUPFAM" id="SSF52540">
    <property type="entry name" value="P-loop containing nucleoside triphosphate hydrolases"/>
    <property type="match status" value="1"/>
</dbReference>
<dbReference type="InParanoid" id="C4JZ34"/>
<evidence type="ECO:0000313" key="4">
    <source>
        <dbReference type="EMBL" id="EEP82570.1"/>
    </source>
</evidence>